<comment type="caution">
    <text evidence="1">The sequence shown here is derived from an EMBL/GenBank/DDBJ whole genome shotgun (WGS) entry which is preliminary data.</text>
</comment>
<dbReference type="Gene3D" id="3.60.10.10">
    <property type="entry name" value="Endonuclease/exonuclease/phosphatase"/>
    <property type="match status" value="1"/>
</dbReference>
<dbReference type="OrthoDB" id="6437148at2759"/>
<name>A0A4Y2L3H3_ARAVE</name>
<gene>
    <name evidence="1" type="ORF">AVEN_126264_1</name>
</gene>
<dbReference type="EMBL" id="BGPR01005317">
    <property type="protein sequence ID" value="GBN09072.1"/>
    <property type="molecule type" value="Genomic_DNA"/>
</dbReference>
<dbReference type="AlphaFoldDB" id="A0A4Y2L3H3"/>
<evidence type="ECO:0000313" key="1">
    <source>
        <dbReference type="EMBL" id="GBN09072.1"/>
    </source>
</evidence>
<evidence type="ECO:0000313" key="2">
    <source>
        <dbReference type="Proteomes" id="UP000499080"/>
    </source>
</evidence>
<dbReference type="InterPro" id="IPR036691">
    <property type="entry name" value="Endo/exonu/phosph_ase_sf"/>
</dbReference>
<accession>A0A4Y2L3H3</accession>
<sequence length="91" mass="10054">MEQNQLNNNGGWSFLQANLGRSKPATGELPTIQFGPHDIFVIQEPYTINGWAGLPTSWRVVHAQDGKTAILVRNTALDVMELVKSSYITTV</sequence>
<organism evidence="1 2">
    <name type="scientific">Araneus ventricosus</name>
    <name type="common">Orbweaver spider</name>
    <name type="synonym">Epeira ventricosa</name>
    <dbReference type="NCBI Taxonomy" id="182803"/>
    <lineage>
        <taxon>Eukaryota</taxon>
        <taxon>Metazoa</taxon>
        <taxon>Ecdysozoa</taxon>
        <taxon>Arthropoda</taxon>
        <taxon>Chelicerata</taxon>
        <taxon>Arachnida</taxon>
        <taxon>Araneae</taxon>
        <taxon>Araneomorphae</taxon>
        <taxon>Entelegynae</taxon>
        <taxon>Araneoidea</taxon>
        <taxon>Araneidae</taxon>
        <taxon>Araneus</taxon>
    </lineage>
</organism>
<proteinExistence type="predicted"/>
<reference evidence="1 2" key="1">
    <citation type="journal article" date="2019" name="Sci. Rep.">
        <title>Orb-weaving spider Araneus ventricosus genome elucidates the spidroin gene catalogue.</title>
        <authorList>
            <person name="Kono N."/>
            <person name="Nakamura H."/>
            <person name="Ohtoshi R."/>
            <person name="Moran D.A.P."/>
            <person name="Shinohara A."/>
            <person name="Yoshida Y."/>
            <person name="Fujiwara M."/>
            <person name="Mori M."/>
            <person name="Tomita M."/>
            <person name="Arakawa K."/>
        </authorList>
    </citation>
    <scope>NUCLEOTIDE SEQUENCE [LARGE SCALE GENOMIC DNA]</scope>
</reference>
<protein>
    <submittedName>
        <fullName evidence="1">Uncharacterized protein</fullName>
    </submittedName>
</protein>
<keyword evidence="2" id="KW-1185">Reference proteome</keyword>
<dbReference type="Proteomes" id="UP000499080">
    <property type="component" value="Unassembled WGS sequence"/>
</dbReference>